<dbReference type="InterPro" id="IPR016181">
    <property type="entry name" value="Acyl_CoA_acyltransferase"/>
</dbReference>
<feature type="domain" description="N-acetyltransferase" evidence="1">
    <location>
        <begin position="18"/>
        <end position="170"/>
    </location>
</feature>
<dbReference type="PROSITE" id="PS51186">
    <property type="entry name" value="GNAT"/>
    <property type="match status" value="1"/>
</dbReference>
<dbReference type="Gene3D" id="3.40.630.30">
    <property type="match status" value="1"/>
</dbReference>
<name>A0ABT1NQ43_9MICC</name>
<dbReference type="PANTHER" id="PTHR43792:SF16">
    <property type="entry name" value="N-ACETYLTRANSFERASE DOMAIN-CONTAINING PROTEIN"/>
    <property type="match status" value="1"/>
</dbReference>
<sequence>MPLLTSTPDTLQVGRFTLHILTAADWRLDQALSRDDDVIRWTLFPPDLSDDRARSRMDRAAEARGESLLARYSLRQGGEVLGTAGISSTMDGTPELMYALLPSGRGRGAATAATRGLSDWALASGIPEVALRTIYGNSLSEAVARRAGFHPVRTEQQRQRGALVKMHYWTRSASDSAVLSD</sequence>
<dbReference type="PANTHER" id="PTHR43792">
    <property type="entry name" value="GNAT FAMILY, PUTATIVE (AFU_ORTHOLOGUE AFUA_3G00765)-RELATED-RELATED"/>
    <property type="match status" value="1"/>
</dbReference>
<dbReference type="EMBL" id="JANFLP010000008">
    <property type="protein sequence ID" value="MCQ1949855.1"/>
    <property type="molecule type" value="Genomic_DNA"/>
</dbReference>
<keyword evidence="3" id="KW-1185">Reference proteome</keyword>
<evidence type="ECO:0000313" key="2">
    <source>
        <dbReference type="EMBL" id="MCQ1949855.1"/>
    </source>
</evidence>
<protein>
    <submittedName>
        <fullName evidence="2">GNAT family N-acetyltransferase</fullName>
    </submittedName>
</protein>
<dbReference type="InterPro" id="IPR000182">
    <property type="entry name" value="GNAT_dom"/>
</dbReference>
<dbReference type="RefSeq" id="WP_255865368.1">
    <property type="nucleotide sequence ID" value="NZ_CP104263.1"/>
</dbReference>
<accession>A0ABT1NQ43</accession>
<gene>
    <name evidence="2" type="ORF">NNX28_07915</name>
</gene>
<evidence type="ECO:0000313" key="3">
    <source>
        <dbReference type="Proteomes" id="UP001206924"/>
    </source>
</evidence>
<evidence type="ECO:0000259" key="1">
    <source>
        <dbReference type="PROSITE" id="PS51186"/>
    </source>
</evidence>
<dbReference type="InterPro" id="IPR051531">
    <property type="entry name" value="N-acetyltransferase"/>
</dbReference>
<comment type="caution">
    <text evidence="2">The sequence shown here is derived from an EMBL/GenBank/DDBJ whole genome shotgun (WGS) entry which is preliminary data.</text>
</comment>
<proteinExistence type="predicted"/>
<organism evidence="2 3">
    <name type="scientific">Arthrobacter jinronghuae</name>
    <dbReference type="NCBI Taxonomy" id="2964609"/>
    <lineage>
        <taxon>Bacteria</taxon>
        <taxon>Bacillati</taxon>
        <taxon>Actinomycetota</taxon>
        <taxon>Actinomycetes</taxon>
        <taxon>Micrococcales</taxon>
        <taxon>Micrococcaceae</taxon>
        <taxon>Arthrobacter</taxon>
    </lineage>
</organism>
<reference evidence="2 3" key="1">
    <citation type="submission" date="2022-07" db="EMBL/GenBank/DDBJ databases">
        <title>Novel species in genus Arthrobacter.</title>
        <authorList>
            <person name="Liu Y."/>
        </authorList>
    </citation>
    <scope>NUCLEOTIDE SEQUENCE [LARGE SCALE GENOMIC DNA]</scope>
    <source>
        <strain evidence="3">zg-Y859</strain>
    </source>
</reference>
<dbReference type="SUPFAM" id="SSF55729">
    <property type="entry name" value="Acyl-CoA N-acyltransferases (Nat)"/>
    <property type="match status" value="1"/>
</dbReference>
<dbReference type="Proteomes" id="UP001206924">
    <property type="component" value="Unassembled WGS sequence"/>
</dbReference>
<dbReference type="Pfam" id="PF13302">
    <property type="entry name" value="Acetyltransf_3"/>
    <property type="match status" value="1"/>
</dbReference>